<accession>A0A841ASV2</accession>
<proteinExistence type="predicted"/>
<dbReference type="RefSeq" id="WP_184239765.1">
    <property type="nucleotide sequence ID" value="NZ_JACHMJ010000001.1"/>
</dbReference>
<evidence type="ECO:0000313" key="1">
    <source>
        <dbReference type="EMBL" id="MBB5845022.1"/>
    </source>
</evidence>
<dbReference type="EMBL" id="JACHMJ010000001">
    <property type="protein sequence ID" value="MBB5845022.1"/>
    <property type="molecule type" value="Genomic_DNA"/>
</dbReference>
<name>A0A841ASV2_9MICO</name>
<keyword evidence="2" id="KW-1185">Reference proteome</keyword>
<dbReference type="Proteomes" id="UP000536685">
    <property type="component" value="Unassembled WGS sequence"/>
</dbReference>
<evidence type="ECO:0008006" key="3">
    <source>
        <dbReference type="Google" id="ProtNLM"/>
    </source>
</evidence>
<reference evidence="1 2" key="1">
    <citation type="submission" date="2020-08" db="EMBL/GenBank/DDBJ databases">
        <title>Sequencing the genomes of 1000 actinobacteria strains.</title>
        <authorList>
            <person name="Klenk H.-P."/>
        </authorList>
    </citation>
    <scope>NUCLEOTIDE SEQUENCE [LARGE SCALE GENOMIC DNA]</scope>
    <source>
        <strain evidence="1 2">DSM 105784</strain>
    </source>
</reference>
<dbReference type="AlphaFoldDB" id="A0A841ASV2"/>
<evidence type="ECO:0000313" key="2">
    <source>
        <dbReference type="Proteomes" id="UP000536685"/>
    </source>
</evidence>
<gene>
    <name evidence="1" type="ORF">HD599_003345</name>
</gene>
<sequence length="101" mass="11264">MIIFGASTRVTLLAIVNFVCGNCHQPAAQRVYLKVLRFSLFFIPLFPLSKTRFVDCVYCGASTAITKDQADRYVEFVENAKLEAELDREFGPENPAPTSAN</sequence>
<organism evidence="1 2">
    <name type="scientific">Conyzicola lurida</name>
    <dbReference type="NCBI Taxonomy" id="1172621"/>
    <lineage>
        <taxon>Bacteria</taxon>
        <taxon>Bacillati</taxon>
        <taxon>Actinomycetota</taxon>
        <taxon>Actinomycetes</taxon>
        <taxon>Micrococcales</taxon>
        <taxon>Microbacteriaceae</taxon>
        <taxon>Conyzicola</taxon>
    </lineage>
</organism>
<protein>
    <recommendedName>
        <fullName evidence="3">Zinc-ribbon 15 domain-containing protein</fullName>
    </recommendedName>
</protein>
<comment type="caution">
    <text evidence="1">The sequence shown here is derived from an EMBL/GenBank/DDBJ whole genome shotgun (WGS) entry which is preliminary data.</text>
</comment>